<evidence type="ECO:0000313" key="2">
    <source>
        <dbReference type="Proteomes" id="UP000886520"/>
    </source>
</evidence>
<feature type="non-terminal residue" evidence="1">
    <location>
        <position position="1"/>
    </location>
</feature>
<name>A0A9D4U4D3_ADICA</name>
<accession>A0A9D4U4D3</accession>
<dbReference type="AlphaFoldDB" id="A0A9D4U4D3"/>
<dbReference type="Proteomes" id="UP000886520">
    <property type="component" value="Chromosome 23"/>
</dbReference>
<reference evidence="1" key="1">
    <citation type="submission" date="2021-01" db="EMBL/GenBank/DDBJ databases">
        <title>Adiantum capillus-veneris genome.</title>
        <authorList>
            <person name="Fang Y."/>
            <person name="Liao Q."/>
        </authorList>
    </citation>
    <scope>NUCLEOTIDE SEQUENCE</scope>
    <source>
        <strain evidence="1">H3</strain>
        <tissue evidence="1">Leaf</tissue>
    </source>
</reference>
<gene>
    <name evidence="1" type="ORF">GOP47_0023357</name>
</gene>
<protein>
    <submittedName>
        <fullName evidence="1">Uncharacterized protein</fullName>
    </submittedName>
</protein>
<keyword evidence="2" id="KW-1185">Reference proteome</keyword>
<comment type="caution">
    <text evidence="1">The sequence shown here is derived from an EMBL/GenBank/DDBJ whole genome shotgun (WGS) entry which is preliminary data.</text>
</comment>
<dbReference type="EMBL" id="JABFUD020000023">
    <property type="protein sequence ID" value="KAI5060852.1"/>
    <property type="molecule type" value="Genomic_DNA"/>
</dbReference>
<sequence>MVSVGVLHQRAKENHLYLVRKVRMPTLQQQATDSELGFSCCLDYLVYTDGCLFLAVLAASWRCVWTGTFSYL</sequence>
<proteinExistence type="predicted"/>
<organism evidence="1 2">
    <name type="scientific">Adiantum capillus-veneris</name>
    <name type="common">Maidenhair fern</name>
    <dbReference type="NCBI Taxonomy" id="13818"/>
    <lineage>
        <taxon>Eukaryota</taxon>
        <taxon>Viridiplantae</taxon>
        <taxon>Streptophyta</taxon>
        <taxon>Embryophyta</taxon>
        <taxon>Tracheophyta</taxon>
        <taxon>Polypodiopsida</taxon>
        <taxon>Polypodiidae</taxon>
        <taxon>Polypodiales</taxon>
        <taxon>Pteridineae</taxon>
        <taxon>Pteridaceae</taxon>
        <taxon>Vittarioideae</taxon>
        <taxon>Adiantum</taxon>
    </lineage>
</organism>
<evidence type="ECO:0000313" key="1">
    <source>
        <dbReference type="EMBL" id="KAI5060852.1"/>
    </source>
</evidence>